<organism evidence="1">
    <name type="scientific">bioreactor metagenome</name>
    <dbReference type="NCBI Taxonomy" id="1076179"/>
    <lineage>
        <taxon>unclassified sequences</taxon>
        <taxon>metagenomes</taxon>
        <taxon>ecological metagenomes</taxon>
    </lineage>
</organism>
<sequence>MLLQVIVQCFSSSLVYSTDHLTISQFGFCLPLELRFGHLYRQHGCKPFTKVITADFHLYLFQHLGILGIFLQCARKPSPEAGKVCTSFDGIDVIYVREYVFVVRGIVRHRYFDGNALFFGNDMNGFRNERLLGLVDITNKLFQPIFRIKTFCFESTVFAGRSLVGKGKRYPGIQKSQFTKSCRQNIIAVF</sequence>
<accession>A0A645D1Y1</accession>
<gene>
    <name evidence="1" type="ORF">SDC9_130244</name>
</gene>
<comment type="caution">
    <text evidence="1">The sequence shown here is derived from an EMBL/GenBank/DDBJ whole genome shotgun (WGS) entry which is preliminary data.</text>
</comment>
<proteinExistence type="predicted"/>
<reference evidence="1" key="1">
    <citation type="submission" date="2019-08" db="EMBL/GenBank/DDBJ databases">
        <authorList>
            <person name="Kucharzyk K."/>
            <person name="Murdoch R.W."/>
            <person name="Higgins S."/>
            <person name="Loffler F."/>
        </authorList>
    </citation>
    <scope>NUCLEOTIDE SEQUENCE</scope>
</reference>
<evidence type="ECO:0000313" key="1">
    <source>
        <dbReference type="EMBL" id="MPM83181.1"/>
    </source>
</evidence>
<dbReference type="EMBL" id="VSSQ01032045">
    <property type="protein sequence ID" value="MPM83181.1"/>
    <property type="molecule type" value="Genomic_DNA"/>
</dbReference>
<protein>
    <submittedName>
        <fullName evidence="1">Uncharacterized protein</fullName>
    </submittedName>
</protein>
<dbReference type="AlphaFoldDB" id="A0A645D1Y1"/>
<name>A0A645D1Y1_9ZZZZ</name>